<dbReference type="EMBL" id="GBRH01190778">
    <property type="protein sequence ID" value="JAE07118.1"/>
    <property type="molecule type" value="Transcribed_RNA"/>
</dbReference>
<dbReference type="AlphaFoldDB" id="A0A0A9FFW2"/>
<reference evidence="1" key="1">
    <citation type="submission" date="2014-09" db="EMBL/GenBank/DDBJ databases">
        <authorList>
            <person name="Magalhaes I.L.F."/>
            <person name="Oliveira U."/>
            <person name="Santos F.R."/>
            <person name="Vidigal T.H.D.A."/>
            <person name="Brescovit A.D."/>
            <person name="Santos A.J."/>
        </authorList>
    </citation>
    <scope>NUCLEOTIDE SEQUENCE</scope>
    <source>
        <tissue evidence="1">Shoot tissue taken approximately 20 cm above the soil surface</tissue>
    </source>
</reference>
<proteinExistence type="predicted"/>
<name>A0A0A9FFW2_ARUDO</name>
<sequence length="19" mass="2120">MHNSSQCSISHSQSTLLLF</sequence>
<organism evidence="1">
    <name type="scientific">Arundo donax</name>
    <name type="common">Giant reed</name>
    <name type="synonym">Donax arundinaceus</name>
    <dbReference type="NCBI Taxonomy" id="35708"/>
    <lineage>
        <taxon>Eukaryota</taxon>
        <taxon>Viridiplantae</taxon>
        <taxon>Streptophyta</taxon>
        <taxon>Embryophyta</taxon>
        <taxon>Tracheophyta</taxon>
        <taxon>Spermatophyta</taxon>
        <taxon>Magnoliopsida</taxon>
        <taxon>Liliopsida</taxon>
        <taxon>Poales</taxon>
        <taxon>Poaceae</taxon>
        <taxon>PACMAD clade</taxon>
        <taxon>Arundinoideae</taxon>
        <taxon>Arundineae</taxon>
        <taxon>Arundo</taxon>
    </lineage>
</organism>
<evidence type="ECO:0000313" key="1">
    <source>
        <dbReference type="EMBL" id="JAE07118.1"/>
    </source>
</evidence>
<accession>A0A0A9FFW2</accession>
<reference evidence="1" key="2">
    <citation type="journal article" date="2015" name="Data Brief">
        <title>Shoot transcriptome of the giant reed, Arundo donax.</title>
        <authorList>
            <person name="Barrero R.A."/>
            <person name="Guerrero F.D."/>
            <person name="Moolhuijzen P."/>
            <person name="Goolsby J.A."/>
            <person name="Tidwell J."/>
            <person name="Bellgard S.E."/>
            <person name="Bellgard M.I."/>
        </authorList>
    </citation>
    <scope>NUCLEOTIDE SEQUENCE</scope>
    <source>
        <tissue evidence="1">Shoot tissue taken approximately 20 cm above the soil surface</tissue>
    </source>
</reference>
<protein>
    <submittedName>
        <fullName evidence="1">Uncharacterized protein</fullName>
    </submittedName>
</protein>